<keyword evidence="2 6" id="KW-0812">Transmembrane</keyword>
<dbReference type="Pfam" id="PF07690">
    <property type="entry name" value="MFS_1"/>
    <property type="match status" value="1"/>
</dbReference>
<feature type="transmembrane region" description="Helical" evidence="6">
    <location>
        <begin position="572"/>
        <end position="596"/>
    </location>
</feature>
<evidence type="ECO:0000256" key="4">
    <source>
        <dbReference type="ARBA" id="ARBA00023136"/>
    </source>
</evidence>
<evidence type="ECO:0000313" key="7">
    <source>
        <dbReference type="EMBL" id="KAJ4386830.1"/>
    </source>
</evidence>
<feature type="transmembrane region" description="Helical" evidence="6">
    <location>
        <begin position="445"/>
        <end position="471"/>
    </location>
</feature>
<dbReference type="AlphaFoldDB" id="A0A9W9CSY7"/>
<feature type="region of interest" description="Disordered" evidence="5">
    <location>
        <begin position="68"/>
        <end position="142"/>
    </location>
</feature>
<feature type="transmembrane region" description="Helical" evidence="6">
    <location>
        <begin position="408"/>
        <end position="425"/>
    </location>
</feature>
<feature type="transmembrane region" description="Helical" evidence="6">
    <location>
        <begin position="279"/>
        <end position="298"/>
    </location>
</feature>
<evidence type="ECO:0000256" key="6">
    <source>
        <dbReference type="SAM" id="Phobius"/>
    </source>
</evidence>
<feature type="transmembrane region" description="Helical" evidence="6">
    <location>
        <begin position="483"/>
        <end position="501"/>
    </location>
</feature>
<feature type="transmembrane region" description="Helical" evidence="6">
    <location>
        <begin position="540"/>
        <end position="560"/>
    </location>
</feature>
<proteinExistence type="predicted"/>
<evidence type="ECO:0000256" key="2">
    <source>
        <dbReference type="ARBA" id="ARBA00022692"/>
    </source>
</evidence>
<organism evidence="7 8">
    <name type="scientific">Gnomoniopsis smithogilvyi</name>
    <dbReference type="NCBI Taxonomy" id="1191159"/>
    <lineage>
        <taxon>Eukaryota</taxon>
        <taxon>Fungi</taxon>
        <taxon>Dikarya</taxon>
        <taxon>Ascomycota</taxon>
        <taxon>Pezizomycotina</taxon>
        <taxon>Sordariomycetes</taxon>
        <taxon>Sordariomycetidae</taxon>
        <taxon>Diaporthales</taxon>
        <taxon>Gnomoniaceae</taxon>
        <taxon>Gnomoniopsis</taxon>
    </lineage>
</organism>
<name>A0A9W9CSY7_9PEZI</name>
<dbReference type="Gene3D" id="1.20.1250.20">
    <property type="entry name" value="MFS general substrate transporter like domains"/>
    <property type="match status" value="1"/>
</dbReference>
<dbReference type="GO" id="GO:0016020">
    <property type="term" value="C:membrane"/>
    <property type="evidence" value="ECO:0007669"/>
    <property type="project" value="UniProtKB-SubCell"/>
</dbReference>
<dbReference type="Proteomes" id="UP001140453">
    <property type="component" value="Unassembled WGS sequence"/>
</dbReference>
<dbReference type="PANTHER" id="PTHR23507">
    <property type="entry name" value="ZGC:174356"/>
    <property type="match status" value="1"/>
</dbReference>
<feature type="transmembrane region" description="Helical" evidence="6">
    <location>
        <begin position="217"/>
        <end position="234"/>
    </location>
</feature>
<feature type="compositionally biased region" description="Polar residues" evidence="5">
    <location>
        <begin position="92"/>
        <end position="107"/>
    </location>
</feature>
<comment type="caution">
    <text evidence="7">The sequence shown here is derived from an EMBL/GenBank/DDBJ whole genome shotgun (WGS) entry which is preliminary data.</text>
</comment>
<evidence type="ECO:0000256" key="5">
    <source>
        <dbReference type="SAM" id="MobiDB-lite"/>
    </source>
</evidence>
<keyword evidence="8" id="KW-1185">Reference proteome</keyword>
<feature type="transmembrane region" description="Helical" evidence="6">
    <location>
        <begin position="507"/>
        <end position="528"/>
    </location>
</feature>
<sequence>MLMLAVSQDQDPGCCSQAAAYIYVEQYYQAKPRHGTFHLQTPEHVGSSGARKNPRTMAGLIPAGLGSAFLSSSEKTEDDIPLTDQRRRDSDTAQQQRQQHSRPSMPSTYRDDDDERAGGDTEATPFITSPASPDEEIDHEDDPRARLRWPVILYSFTIVFLVEIALNICWPAWNAMLEKGICAEMVPDLAGFLIAGDDLDPRCKEADVQGRLAMYRGWSYTIDALPTIVLAVPFGSLSDKWGRKPVGILAIVGLFLVTVSYEVVFYFPLPMWTFIWSSMWYVVGGGAPVGVSMMYTMLADVVHVEEMASVLFRFQTVFLLGELVSNPLGGFLLSKGPWVPLITGNVIMVIALALLQLVPETIEVRRWHDARAGKRPEESRGLEKGGILAGFHEQMQRIREFLVTNKRAAVLILPFCFMQLGKYIQELLAQYATKRFGWSWSKASYFLTLKSASFIVTLTFILPALSTFCLARLRMSSLSKDLWLSRWSGLALIIADIVITFSFTPALYTTGLVLLAGGCGLGPLIRGLLNALVEPHHVGILNTVVGILETAGIMVASPIFSWSFQQGMELGGAWIGLPFAAGTLITCGATVIVWAYRIPVEVERGILEEDHIA</sequence>
<comment type="subcellular location">
    <subcellularLocation>
        <location evidence="1">Membrane</location>
        <topology evidence="1">Multi-pass membrane protein</topology>
    </subcellularLocation>
</comment>
<evidence type="ECO:0000313" key="8">
    <source>
        <dbReference type="Proteomes" id="UP001140453"/>
    </source>
</evidence>
<dbReference type="InterPro" id="IPR011701">
    <property type="entry name" value="MFS"/>
</dbReference>
<feature type="transmembrane region" description="Helical" evidence="6">
    <location>
        <begin position="338"/>
        <end position="358"/>
    </location>
</feature>
<evidence type="ECO:0000256" key="3">
    <source>
        <dbReference type="ARBA" id="ARBA00022989"/>
    </source>
</evidence>
<dbReference type="GO" id="GO:0022857">
    <property type="term" value="F:transmembrane transporter activity"/>
    <property type="evidence" value="ECO:0007669"/>
    <property type="project" value="InterPro"/>
</dbReference>
<dbReference type="EMBL" id="JAPEVB010000006">
    <property type="protein sequence ID" value="KAJ4386830.1"/>
    <property type="molecule type" value="Genomic_DNA"/>
</dbReference>
<reference evidence="7" key="1">
    <citation type="submission" date="2022-10" db="EMBL/GenBank/DDBJ databases">
        <title>Tapping the CABI collections for fungal endophytes: first genome assemblies for Collariella, Neodidymelliopsis, Ascochyta clinopodiicola, Didymella pomorum, Didymosphaeria variabile, Neocosmospora piperis and Neocucurbitaria cava.</title>
        <authorList>
            <person name="Hill R."/>
        </authorList>
    </citation>
    <scope>NUCLEOTIDE SEQUENCE</scope>
    <source>
        <strain evidence="7">IMI 355082</strain>
    </source>
</reference>
<feature type="transmembrane region" description="Helical" evidence="6">
    <location>
        <begin position="151"/>
        <end position="173"/>
    </location>
</feature>
<evidence type="ECO:0008006" key="9">
    <source>
        <dbReference type="Google" id="ProtNLM"/>
    </source>
</evidence>
<accession>A0A9W9CSY7</accession>
<protein>
    <recommendedName>
        <fullName evidence="9">MFS transporter</fullName>
    </recommendedName>
</protein>
<dbReference type="OrthoDB" id="194139at2759"/>
<dbReference type="InterPro" id="IPR036259">
    <property type="entry name" value="MFS_trans_sf"/>
</dbReference>
<keyword evidence="3 6" id="KW-1133">Transmembrane helix</keyword>
<dbReference type="SUPFAM" id="SSF103473">
    <property type="entry name" value="MFS general substrate transporter"/>
    <property type="match status" value="1"/>
</dbReference>
<evidence type="ECO:0000256" key="1">
    <source>
        <dbReference type="ARBA" id="ARBA00004141"/>
    </source>
</evidence>
<gene>
    <name evidence="7" type="ORF">N0V93_009728</name>
</gene>
<dbReference type="PANTHER" id="PTHR23507:SF1">
    <property type="entry name" value="FI18259P1-RELATED"/>
    <property type="match status" value="1"/>
</dbReference>
<keyword evidence="4 6" id="KW-0472">Membrane</keyword>
<feature type="transmembrane region" description="Helical" evidence="6">
    <location>
        <begin position="246"/>
        <end position="267"/>
    </location>
</feature>